<reference evidence="5" key="1">
    <citation type="submission" date="2021-08" db="EMBL/GenBank/DDBJ databases">
        <title>WGS assembly of Ceratopteris richardii.</title>
        <authorList>
            <person name="Marchant D.B."/>
            <person name="Chen G."/>
            <person name="Jenkins J."/>
            <person name="Shu S."/>
            <person name="Leebens-Mack J."/>
            <person name="Grimwood J."/>
            <person name="Schmutz J."/>
            <person name="Soltis P."/>
            <person name="Soltis D."/>
            <person name="Chen Z.-H."/>
        </authorList>
    </citation>
    <scope>NUCLEOTIDE SEQUENCE</scope>
    <source>
        <strain evidence="5">Whitten #5841</strain>
        <tissue evidence="5">Leaf</tissue>
    </source>
</reference>
<comment type="function">
    <text evidence="4">Dirigent proteins impart stereoselectivity on the phenoxy radical-coupling reaction, yielding optically active lignans from two molecules of coniferyl alcohol in the biosynthesis of lignans, flavonolignans, and alkaloids and thus plays a central role in plant secondary metabolism.</text>
</comment>
<comment type="caution">
    <text evidence="5">The sequence shown here is derived from an EMBL/GenBank/DDBJ whole genome shotgun (WGS) entry which is preliminary data.</text>
</comment>
<keyword evidence="3 4" id="KW-0964">Secreted</keyword>
<dbReference type="OMA" id="AHKAHFM"/>
<dbReference type="PANTHER" id="PTHR21495">
    <property type="entry name" value="NUCLEOPORIN-RELATED"/>
    <property type="match status" value="1"/>
</dbReference>
<feature type="signal peptide" evidence="4">
    <location>
        <begin position="1"/>
        <end position="33"/>
    </location>
</feature>
<proteinExistence type="inferred from homology"/>
<name>A0A8T2SEL3_CERRI</name>
<dbReference type="InterPro" id="IPR004265">
    <property type="entry name" value="Dirigent"/>
</dbReference>
<dbReference type="GO" id="GO:0009699">
    <property type="term" value="P:phenylpropanoid biosynthetic process"/>
    <property type="evidence" value="ECO:0007669"/>
    <property type="project" value="UniProtKB-ARBA"/>
</dbReference>
<evidence type="ECO:0000313" key="6">
    <source>
        <dbReference type="Proteomes" id="UP000825935"/>
    </source>
</evidence>
<accession>A0A8T2SEL3</accession>
<keyword evidence="4" id="KW-0052">Apoplast</keyword>
<keyword evidence="4" id="KW-0732">Signal</keyword>
<protein>
    <recommendedName>
        <fullName evidence="4">Dirigent protein</fullName>
    </recommendedName>
</protein>
<evidence type="ECO:0000313" key="5">
    <source>
        <dbReference type="EMBL" id="KAH7331319.1"/>
    </source>
</evidence>
<evidence type="ECO:0000256" key="2">
    <source>
        <dbReference type="ARBA" id="ARBA00011738"/>
    </source>
</evidence>
<dbReference type="Gene3D" id="2.40.480.10">
    <property type="entry name" value="Allene oxide cyclase-like"/>
    <property type="match status" value="1"/>
</dbReference>
<dbReference type="Proteomes" id="UP000825935">
    <property type="component" value="Chromosome 20"/>
</dbReference>
<organism evidence="5 6">
    <name type="scientific">Ceratopteris richardii</name>
    <name type="common">Triangle waterfern</name>
    <dbReference type="NCBI Taxonomy" id="49495"/>
    <lineage>
        <taxon>Eukaryota</taxon>
        <taxon>Viridiplantae</taxon>
        <taxon>Streptophyta</taxon>
        <taxon>Embryophyta</taxon>
        <taxon>Tracheophyta</taxon>
        <taxon>Polypodiopsida</taxon>
        <taxon>Polypodiidae</taxon>
        <taxon>Polypodiales</taxon>
        <taxon>Pteridineae</taxon>
        <taxon>Pteridaceae</taxon>
        <taxon>Parkerioideae</taxon>
        <taxon>Ceratopteris</taxon>
    </lineage>
</organism>
<sequence length="187" mass="20548">MEKMQKLHFIISVAMALFIAVLLSASSTNLVSASNTPRPFKKHHLHYYVQLDTRSPGISLKFIPPINTTLSANFGAGTLFALNVTKDVEPTSKRLGTVRGYTVETSYLGFPDSALLEVAMVEYDDGKYNGTLQLQGLASQQLTELAVKGGSGSFRGVHGYLVVTLVVDHLPTRTFRHDVTFFVKMHS</sequence>
<comment type="subunit">
    <text evidence="2 4">Homodimer.</text>
</comment>
<comment type="similarity">
    <text evidence="1 4">Belongs to the plant dirigent protein family.</text>
</comment>
<dbReference type="GO" id="GO:0048046">
    <property type="term" value="C:apoplast"/>
    <property type="evidence" value="ECO:0007669"/>
    <property type="project" value="UniProtKB-SubCell"/>
</dbReference>
<dbReference type="EMBL" id="CM035425">
    <property type="protein sequence ID" value="KAH7331319.1"/>
    <property type="molecule type" value="Genomic_DNA"/>
</dbReference>
<evidence type="ECO:0000256" key="1">
    <source>
        <dbReference type="ARBA" id="ARBA00010746"/>
    </source>
</evidence>
<comment type="subcellular location">
    <subcellularLocation>
        <location evidence="4">Secreted</location>
        <location evidence="4">Extracellular space</location>
        <location evidence="4">Apoplast</location>
    </subcellularLocation>
</comment>
<evidence type="ECO:0000256" key="4">
    <source>
        <dbReference type="RuleBase" id="RU363099"/>
    </source>
</evidence>
<keyword evidence="6" id="KW-1185">Reference proteome</keyword>
<dbReference type="AlphaFoldDB" id="A0A8T2SEL3"/>
<feature type="chain" id="PRO_5035969694" description="Dirigent protein" evidence="4">
    <location>
        <begin position="34"/>
        <end position="187"/>
    </location>
</feature>
<evidence type="ECO:0000256" key="3">
    <source>
        <dbReference type="ARBA" id="ARBA00022525"/>
    </source>
</evidence>
<gene>
    <name evidence="5" type="ORF">KP509_20G026400</name>
</gene>
<dbReference type="InterPro" id="IPR044859">
    <property type="entry name" value="Allene_oxi_cyc_Dirigent"/>
</dbReference>
<dbReference type="Pfam" id="PF03018">
    <property type="entry name" value="Dirigent"/>
    <property type="match status" value="1"/>
</dbReference>
<dbReference type="OrthoDB" id="1928589at2759"/>